<feature type="domain" description="Rad50/SbcC-type AAA" evidence="2">
    <location>
        <begin position="6"/>
        <end position="229"/>
    </location>
</feature>
<dbReference type="RefSeq" id="WP_345239575.1">
    <property type="nucleotide sequence ID" value="NZ_BAABHD010000002.1"/>
</dbReference>
<organism evidence="3 4">
    <name type="scientific">Nibrella saemangeumensis</name>
    <dbReference type="NCBI Taxonomy" id="1084526"/>
    <lineage>
        <taxon>Bacteria</taxon>
        <taxon>Pseudomonadati</taxon>
        <taxon>Bacteroidota</taxon>
        <taxon>Cytophagia</taxon>
        <taxon>Cytophagales</taxon>
        <taxon>Spirosomataceae</taxon>
        <taxon>Nibrella</taxon>
    </lineage>
</organism>
<dbReference type="InterPro" id="IPR027417">
    <property type="entry name" value="P-loop_NTPase"/>
</dbReference>
<accession>A0ABP8M8Y5</accession>
<feature type="coiled-coil region" evidence="1">
    <location>
        <begin position="763"/>
        <end position="862"/>
    </location>
</feature>
<sequence length="1026" mass="117056">MKIRQIRFRNINSFYGEHPPILFTNGILNSTGLFIIAGPTGAGKSTLLDIITLALFNRAPRLSGAISLQNITEEGLIVNQQAARETGTAAFAEVEYEVDEKVYRSKWSIKKNRNGNWNNYEMEVSLLPNKEGDGILFPIKDLRDFPKKNEELIGLTYEQFVRSIVLAQGAFDQFLKSKAADRSKMLEKITGTEIYRQLSQRVYSVNKEYTEKIAAKKKEVGLIQVLSEEDADALKQEQKTVDDRLKILTEEITYFTTEYTLLQKVTESNRQLVSLDSRQQALATKQAAFAAEAERLQRHEQIADLATDLADLAHAESSRNEAAKGQQEAQTHIGALQEQLSEVLKQGQLLIGHLLQEDTFEPQLVRFREQVLELSQQIRQEDAKAVQPLQSVWRTIDRIADNWYKQLDVQESEQAVLQIEARRQEVSAELTQLTATHPTVAPATLPSEIERIIYREGEVAKLITLQEQQQERLLEGHTLNGVIQEKKQFIATQVDALEQLQAEVNLLEQRKGQLEERKLRLMQEANLEDLRKALRDGEPCPLCGSLDHPYAHHYIQQVGTAEVELQLATDDWRQKSKAYEALQKTVLTAQAEEKAITAHRDEMRSTYIERRNEISQKLAALALDESATPEVLKDEQAYLQLQRKNLTSLQSLWEQQHTLIQLGEDLQIVQQSRKRVQALKAEKDALYAGDDIKERCEQLLSRFSTLSRQRDTQLEFLNKAAEAYTQFDKQVTALTERLQPVLQERGFADASSARLSLLDRTTLRRLQEQKRTLEKEADELIRKRTEEQQKRDEAIAARQSELSFDEVEQKLDAAKKEERQKIEQVGYFKKQLESDQNERKRRKALNKELKELEADADTWKKLNQMIGSARGDEYSKFAQSLTLSQLIGLANRRLKDLTDRYLILKPRDGQDDLYVLDLYQGSAERSVASLSGGETFTLSLALALALSDLASQNVQIDSLFIDEGFGTLDPETLDTAIVMLEKLQQDSQKTIGIISHRQEVKERISVQIQVEKGIDGNSKFKVTELV</sequence>
<feature type="coiled-coil region" evidence="1">
    <location>
        <begin position="490"/>
        <end position="524"/>
    </location>
</feature>
<dbReference type="Gene3D" id="3.40.50.300">
    <property type="entry name" value="P-loop containing nucleotide triphosphate hydrolases"/>
    <property type="match status" value="2"/>
</dbReference>
<keyword evidence="4" id="KW-1185">Reference proteome</keyword>
<name>A0ABP8M8Y5_9BACT</name>
<evidence type="ECO:0000256" key="1">
    <source>
        <dbReference type="SAM" id="Coils"/>
    </source>
</evidence>
<dbReference type="PANTHER" id="PTHR32114">
    <property type="entry name" value="ABC TRANSPORTER ABCH.3"/>
    <property type="match status" value="1"/>
</dbReference>
<keyword evidence="3" id="KW-0540">Nuclease</keyword>
<dbReference type="PANTHER" id="PTHR32114:SF2">
    <property type="entry name" value="ABC TRANSPORTER ABCH.3"/>
    <property type="match status" value="1"/>
</dbReference>
<dbReference type="EMBL" id="BAABHD010000002">
    <property type="protein sequence ID" value="GAA4446186.1"/>
    <property type="molecule type" value="Genomic_DNA"/>
</dbReference>
<gene>
    <name evidence="3" type="primary">sbcC</name>
    <name evidence="3" type="ORF">GCM10023189_01010</name>
</gene>
<proteinExistence type="predicted"/>
<protein>
    <submittedName>
        <fullName evidence="3">Exonuclease subunit SbcC</fullName>
    </submittedName>
</protein>
<evidence type="ECO:0000259" key="2">
    <source>
        <dbReference type="Pfam" id="PF13476"/>
    </source>
</evidence>
<dbReference type="Pfam" id="PF13476">
    <property type="entry name" value="AAA_23"/>
    <property type="match status" value="1"/>
</dbReference>
<dbReference type="Pfam" id="PF13558">
    <property type="entry name" value="SbcC_Walker_B"/>
    <property type="match status" value="1"/>
</dbReference>
<reference evidence="4" key="1">
    <citation type="journal article" date="2019" name="Int. J. Syst. Evol. Microbiol.">
        <title>The Global Catalogue of Microorganisms (GCM) 10K type strain sequencing project: providing services to taxonomists for standard genome sequencing and annotation.</title>
        <authorList>
            <consortium name="The Broad Institute Genomics Platform"/>
            <consortium name="The Broad Institute Genome Sequencing Center for Infectious Disease"/>
            <person name="Wu L."/>
            <person name="Ma J."/>
        </authorList>
    </citation>
    <scope>NUCLEOTIDE SEQUENCE [LARGE SCALE GENOMIC DNA]</scope>
    <source>
        <strain evidence="4">JCM 17927</strain>
    </source>
</reference>
<keyword evidence="3" id="KW-0269">Exonuclease</keyword>
<dbReference type="SUPFAM" id="SSF52540">
    <property type="entry name" value="P-loop containing nucleoside triphosphate hydrolases"/>
    <property type="match status" value="1"/>
</dbReference>
<keyword evidence="3" id="KW-0378">Hydrolase</keyword>
<dbReference type="Proteomes" id="UP001501175">
    <property type="component" value="Unassembled WGS sequence"/>
</dbReference>
<dbReference type="GO" id="GO:0004527">
    <property type="term" value="F:exonuclease activity"/>
    <property type="evidence" value="ECO:0007669"/>
    <property type="project" value="UniProtKB-KW"/>
</dbReference>
<evidence type="ECO:0000313" key="3">
    <source>
        <dbReference type="EMBL" id="GAA4446186.1"/>
    </source>
</evidence>
<evidence type="ECO:0000313" key="4">
    <source>
        <dbReference type="Proteomes" id="UP001501175"/>
    </source>
</evidence>
<keyword evidence="1" id="KW-0175">Coiled coil</keyword>
<feature type="coiled-coil region" evidence="1">
    <location>
        <begin position="409"/>
        <end position="436"/>
    </location>
</feature>
<comment type="caution">
    <text evidence="3">The sequence shown here is derived from an EMBL/GenBank/DDBJ whole genome shotgun (WGS) entry which is preliminary data.</text>
</comment>
<dbReference type="InterPro" id="IPR038729">
    <property type="entry name" value="Rad50/SbcC_AAA"/>
</dbReference>